<comment type="caution">
    <text evidence="1">The sequence shown here is derived from an EMBL/GenBank/DDBJ whole genome shotgun (WGS) entry which is preliminary data.</text>
</comment>
<dbReference type="EMBL" id="SIXF01000002">
    <property type="protein sequence ID" value="TBO44453.1"/>
    <property type="molecule type" value="Genomic_DNA"/>
</dbReference>
<reference evidence="1 2" key="1">
    <citation type="submission" date="2019-02" db="EMBL/GenBank/DDBJ databases">
        <title>Pedobacter kyonggii whole genome sequence analysis.</title>
        <authorList>
            <person name="Dahal R.H."/>
        </authorList>
    </citation>
    <scope>NUCLEOTIDE SEQUENCE [LARGE SCALE GENOMIC DNA]</scope>
    <source>
        <strain evidence="1 2">K-4-11-1</strain>
    </source>
</reference>
<organism evidence="1 2">
    <name type="scientific">Pedobacter kyonggii</name>
    <dbReference type="NCBI Taxonomy" id="1926871"/>
    <lineage>
        <taxon>Bacteria</taxon>
        <taxon>Pseudomonadati</taxon>
        <taxon>Bacteroidota</taxon>
        <taxon>Sphingobacteriia</taxon>
        <taxon>Sphingobacteriales</taxon>
        <taxon>Sphingobacteriaceae</taxon>
        <taxon>Pedobacter</taxon>
    </lineage>
</organism>
<accession>A0A4Q9HGS8</accession>
<dbReference type="PROSITE" id="PS51257">
    <property type="entry name" value="PROKAR_LIPOPROTEIN"/>
    <property type="match status" value="1"/>
</dbReference>
<proteinExistence type="predicted"/>
<evidence type="ECO:0000313" key="1">
    <source>
        <dbReference type="EMBL" id="TBO44453.1"/>
    </source>
</evidence>
<name>A0A4Q9HGS8_9SPHI</name>
<dbReference type="OrthoDB" id="766861at2"/>
<keyword evidence="2" id="KW-1185">Reference proteome</keyword>
<gene>
    <name evidence="1" type="ORF">EYS08_03870</name>
</gene>
<dbReference type="RefSeq" id="WP_131028528.1">
    <property type="nucleotide sequence ID" value="NZ_SIXF01000002.1"/>
</dbReference>
<protein>
    <submittedName>
        <fullName evidence="1">Uncharacterized protein</fullName>
    </submittedName>
</protein>
<evidence type="ECO:0000313" key="2">
    <source>
        <dbReference type="Proteomes" id="UP000291819"/>
    </source>
</evidence>
<dbReference type="Proteomes" id="UP000291819">
    <property type="component" value="Unassembled WGS sequence"/>
</dbReference>
<sequence length="149" mass="17240">MNRQKLKLTLIGLLFIACKSKVREAQTNDTSQIMSQILNNILITEKLNVASDTVFIIKPQTKNDRWPDQISGVNIKYIAPTKQEDLIDLSPVSFNDPRTRLAIGKFLIKKDTAFITTGLHQFQKFSIHDYILIKNRNHWKVFKALKRDD</sequence>
<dbReference type="AlphaFoldDB" id="A0A4Q9HGS8"/>